<evidence type="ECO:0000259" key="7">
    <source>
        <dbReference type="Pfam" id="PF09335"/>
    </source>
</evidence>
<gene>
    <name evidence="8" type="ORF">CYJ34_06625</name>
</gene>
<feature type="transmembrane region" description="Helical" evidence="6">
    <location>
        <begin position="49"/>
        <end position="68"/>
    </location>
</feature>
<reference evidence="8 9" key="1">
    <citation type="submission" date="2017-12" db="EMBL/GenBank/DDBJ databases">
        <title>Phylogenetic diversity of female urinary microbiome.</title>
        <authorList>
            <person name="Thomas-White K."/>
            <person name="Wolfe A.J."/>
        </authorList>
    </citation>
    <scope>NUCLEOTIDE SEQUENCE [LARGE SCALE GENOMIC DNA]</scope>
    <source>
        <strain evidence="8 9">UMB0119</strain>
    </source>
</reference>
<accession>A0A2I1M8M4</accession>
<evidence type="ECO:0000256" key="4">
    <source>
        <dbReference type="ARBA" id="ARBA00022989"/>
    </source>
</evidence>
<dbReference type="RefSeq" id="WP_101540506.1">
    <property type="nucleotide sequence ID" value="NZ_PKGS01000004.1"/>
</dbReference>
<dbReference type="Proteomes" id="UP000234335">
    <property type="component" value="Unassembled WGS sequence"/>
</dbReference>
<evidence type="ECO:0000313" key="9">
    <source>
        <dbReference type="Proteomes" id="UP000234335"/>
    </source>
</evidence>
<dbReference type="AlphaFoldDB" id="A0A2I1M8M4"/>
<keyword evidence="2 6" id="KW-1003">Cell membrane</keyword>
<protein>
    <recommendedName>
        <fullName evidence="6">TVP38/TMEM64 family membrane protein</fullName>
    </recommendedName>
</protein>
<proteinExistence type="inferred from homology"/>
<evidence type="ECO:0000256" key="2">
    <source>
        <dbReference type="ARBA" id="ARBA00022475"/>
    </source>
</evidence>
<keyword evidence="5 6" id="KW-0472">Membrane</keyword>
<organism evidence="8 9">
    <name type="scientific">Anaerococcus octavius</name>
    <dbReference type="NCBI Taxonomy" id="54007"/>
    <lineage>
        <taxon>Bacteria</taxon>
        <taxon>Bacillati</taxon>
        <taxon>Bacillota</taxon>
        <taxon>Tissierellia</taxon>
        <taxon>Tissierellales</taxon>
        <taxon>Peptoniphilaceae</taxon>
        <taxon>Anaerococcus</taxon>
    </lineage>
</organism>
<evidence type="ECO:0000313" key="8">
    <source>
        <dbReference type="EMBL" id="PKZ16483.1"/>
    </source>
</evidence>
<evidence type="ECO:0000256" key="5">
    <source>
        <dbReference type="ARBA" id="ARBA00023136"/>
    </source>
</evidence>
<sequence length="196" mass="22497">MKQFFKKNLYNIIAVIVLLILTVLGYLGYKEGLFNSIDTFRDFILSYGAWANIIFMLVQVTQIVVPIIPGGLTTIFGVVIFGPLWGFIYNYISICFGSMLVFFISRTFGKSIVLNLFGEDTFDKYKHKIKDKTYEKFFAWAILLPIAPDDFLCYLTGLSDMSFKKFSTIILLCKPPSIFLYSMGWAMGLEWIVNKI</sequence>
<feature type="transmembrane region" description="Helical" evidence="6">
    <location>
        <begin position="169"/>
        <end position="193"/>
    </location>
</feature>
<dbReference type="InterPro" id="IPR015414">
    <property type="entry name" value="TMEM64"/>
</dbReference>
<comment type="similarity">
    <text evidence="6">Belongs to the TVP38/TMEM64 family.</text>
</comment>
<dbReference type="InterPro" id="IPR032816">
    <property type="entry name" value="VTT_dom"/>
</dbReference>
<name>A0A2I1M8M4_9FIRM</name>
<dbReference type="EMBL" id="PKGS01000004">
    <property type="protein sequence ID" value="PKZ16483.1"/>
    <property type="molecule type" value="Genomic_DNA"/>
</dbReference>
<feature type="transmembrane region" description="Helical" evidence="6">
    <location>
        <begin position="98"/>
        <end position="117"/>
    </location>
</feature>
<keyword evidence="3 6" id="KW-0812">Transmembrane</keyword>
<dbReference type="Pfam" id="PF09335">
    <property type="entry name" value="VTT_dom"/>
    <property type="match status" value="1"/>
</dbReference>
<comment type="caution">
    <text evidence="8">The sequence shown here is derived from an EMBL/GenBank/DDBJ whole genome shotgun (WGS) entry which is preliminary data.</text>
</comment>
<dbReference type="PANTHER" id="PTHR12677">
    <property type="entry name" value="GOLGI APPARATUS MEMBRANE PROTEIN TVP38-RELATED"/>
    <property type="match status" value="1"/>
</dbReference>
<feature type="transmembrane region" description="Helical" evidence="6">
    <location>
        <begin position="137"/>
        <end position="157"/>
    </location>
</feature>
<keyword evidence="9" id="KW-1185">Reference proteome</keyword>
<evidence type="ECO:0000256" key="1">
    <source>
        <dbReference type="ARBA" id="ARBA00004651"/>
    </source>
</evidence>
<evidence type="ECO:0000256" key="3">
    <source>
        <dbReference type="ARBA" id="ARBA00022692"/>
    </source>
</evidence>
<comment type="subcellular location">
    <subcellularLocation>
        <location evidence="1 6">Cell membrane</location>
        <topology evidence="1 6">Multi-pass membrane protein</topology>
    </subcellularLocation>
</comment>
<evidence type="ECO:0000256" key="6">
    <source>
        <dbReference type="RuleBase" id="RU366058"/>
    </source>
</evidence>
<feature type="transmembrane region" description="Helical" evidence="6">
    <location>
        <begin position="9"/>
        <end position="29"/>
    </location>
</feature>
<dbReference type="GO" id="GO:0005886">
    <property type="term" value="C:plasma membrane"/>
    <property type="evidence" value="ECO:0007669"/>
    <property type="project" value="UniProtKB-SubCell"/>
</dbReference>
<dbReference type="PANTHER" id="PTHR12677:SF49">
    <property type="entry name" value="TVP38_TMEM64 FAMILY MEMBRANE PROTEIN"/>
    <property type="match status" value="1"/>
</dbReference>
<feature type="domain" description="VTT" evidence="7">
    <location>
        <begin position="68"/>
        <end position="183"/>
    </location>
</feature>
<keyword evidence="4 6" id="KW-1133">Transmembrane helix</keyword>